<dbReference type="HOGENOM" id="CLU_2887900_0_0_1"/>
<proteinExistence type="predicted"/>
<dbReference type="EMBL" id="JH816610">
    <property type="protein sequence ID" value="EKC29277.1"/>
    <property type="molecule type" value="Genomic_DNA"/>
</dbReference>
<reference evidence="1" key="1">
    <citation type="journal article" date="2012" name="Nature">
        <title>The oyster genome reveals stress adaptation and complexity of shell formation.</title>
        <authorList>
            <person name="Zhang G."/>
            <person name="Fang X."/>
            <person name="Guo X."/>
            <person name="Li L."/>
            <person name="Luo R."/>
            <person name="Xu F."/>
            <person name="Yang P."/>
            <person name="Zhang L."/>
            <person name="Wang X."/>
            <person name="Qi H."/>
            <person name="Xiong Z."/>
            <person name="Que H."/>
            <person name="Xie Y."/>
            <person name="Holland P.W."/>
            <person name="Paps J."/>
            <person name="Zhu Y."/>
            <person name="Wu F."/>
            <person name="Chen Y."/>
            <person name="Wang J."/>
            <person name="Peng C."/>
            <person name="Meng J."/>
            <person name="Yang L."/>
            <person name="Liu J."/>
            <person name="Wen B."/>
            <person name="Zhang N."/>
            <person name="Huang Z."/>
            <person name="Zhu Q."/>
            <person name="Feng Y."/>
            <person name="Mount A."/>
            <person name="Hedgecock D."/>
            <person name="Xu Z."/>
            <person name="Liu Y."/>
            <person name="Domazet-Loso T."/>
            <person name="Du Y."/>
            <person name="Sun X."/>
            <person name="Zhang S."/>
            <person name="Liu B."/>
            <person name="Cheng P."/>
            <person name="Jiang X."/>
            <person name="Li J."/>
            <person name="Fan D."/>
            <person name="Wang W."/>
            <person name="Fu W."/>
            <person name="Wang T."/>
            <person name="Wang B."/>
            <person name="Zhang J."/>
            <person name="Peng Z."/>
            <person name="Li Y."/>
            <person name="Li N."/>
            <person name="Wang J."/>
            <person name="Chen M."/>
            <person name="He Y."/>
            <person name="Tan F."/>
            <person name="Song X."/>
            <person name="Zheng Q."/>
            <person name="Huang R."/>
            <person name="Yang H."/>
            <person name="Du X."/>
            <person name="Chen L."/>
            <person name="Yang M."/>
            <person name="Gaffney P.M."/>
            <person name="Wang S."/>
            <person name="Luo L."/>
            <person name="She Z."/>
            <person name="Ming Y."/>
            <person name="Huang W."/>
            <person name="Zhang S."/>
            <person name="Huang B."/>
            <person name="Zhang Y."/>
            <person name="Qu T."/>
            <person name="Ni P."/>
            <person name="Miao G."/>
            <person name="Wang J."/>
            <person name="Wang Q."/>
            <person name="Steinberg C.E."/>
            <person name="Wang H."/>
            <person name="Li N."/>
            <person name="Qian L."/>
            <person name="Zhang G."/>
            <person name="Li Y."/>
            <person name="Yang H."/>
            <person name="Liu X."/>
            <person name="Wang J."/>
            <person name="Yin Y."/>
            <person name="Wang J."/>
        </authorList>
    </citation>
    <scope>NUCLEOTIDE SEQUENCE [LARGE SCALE GENOMIC DNA]</scope>
    <source>
        <strain evidence="1">05x7-T-G4-1.051#20</strain>
    </source>
</reference>
<sequence>MFPRHSGSTTTVRVLFLDPSPQTPFVKLQTPQPDHGLTYKSSAHVRNVDSLMAFCHLHMQPRL</sequence>
<name>K1PYD4_MAGGI</name>
<dbReference type="AlphaFoldDB" id="K1PYD4"/>
<evidence type="ECO:0000313" key="1">
    <source>
        <dbReference type="EMBL" id="EKC29277.1"/>
    </source>
</evidence>
<dbReference type="InParanoid" id="K1PYD4"/>
<gene>
    <name evidence="1" type="ORF">CGI_10005201</name>
</gene>
<accession>K1PYD4</accession>
<organism evidence="1">
    <name type="scientific">Magallana gigas</name>
    <name type="common">Pacific oyster</name>
    <name type="synonym">Crassostrea gigas</name>
    <dbReference type="NCBI Taxonomy" id="29159"/>
    <lineage>
        <taxon>Eukaryota</taxon>
        <taxon>Metazoa</taxon>
        <taxon>Spiralia</taxon>
        <taxon>Lophotrochozoa</taxon>
        <taxon>Mollusca</taxon>
        <taxon>Bivalvia</taxon>
        <taxon>Autobranchia</taxon>
        <taxon>Pteriomorphia</taxon>
        <taxon>Ostreida</taxon>
        <taxon>Ostreoidea</taxon>
        <taxon>Ostreidae</taxon>
        <taxon>Magallana</taxon>
    </lineage>
</organism>
<protein>
    <submittedName>
        <fullName evidence="1">Uncharacterized protein</fullName>
    </submittedName>
</protein>